<proteinExistence type="predicted"/>
<evidence type="ECO:0000313" key="2">
    <source>
        <dbReference type="EMBL" id="MFD1441701.1"/>
    </source>
</evidence>
<dbReference type="InterPro" id="IPR043757">
    <property type="entry name" value="DUF5703_N"/>
</dbReference>
<reference evidence="3" key="1">
    <citation type="journal article" date="2019" name="Int. J. Syst. Evol. Microbiol.">
        <title>The Global Catalogue of Microorganisms (GCM) 10K type strain sequencing project: providing services to taxonomists for standard genome sequencing and annotation.</title>
        <authorList>
            <consortium name="The Broad Institute Genomics Platform"/>
            <consortium name="The Broad Institute Genome Sequencing Center for Infectious Disease"/>
            <person name="Wu L."/>
            <person name="Ma J."/>
        </authorList>
    </citation>
    <scope>NUCLEOTIDE SEQUENCE [LARGE SCALE GENOMIC DNA]</scope>
    <source>
        <strain evidence="3">CCM 8912</strain>
    </source>
</reference>
<protein>
    <submittedName>
        <fullName evidence="2">DUF5703 domain-containing protein</fullName>
    </submittedName>
</protein>
<name>A0ABW4CWD1_9LACO</name>
<comment type="caution">
    <text evidence="2">The sequence shown here is derived from an EMBL/GenBank/DDBJ whole genome shotgun (WGS) entry which is preliminary data.</text>
</comment>
<organism evidence="2 3">
    <name type="scientific">Lacticaseibacillus hegangensis</name>
    <dbReference type="NCBI Taxonomy" id="2486010"/>
    <lineage>
        <taxon>Bacteria</taxon>
        <taxon>Bacillati</taxon>
        <taxon>Bacillota</taxon>
        <taxon>Bacilli</taxon>
        <taxon>Lactobacillales</taxon>
        <taxon>Lactobacillaceae</taxon>
        <taxon>Lacticaseibacillus</taxon>
    </lineage>
</organism>
<dbReference type="Gene3D" id="1.50.10.10">
    <property type="match status" value="1"/>
</dbReference>
<dbReference type="RefSeq" id="WP_125756154.1">
    <property type="nucleotide sequence ID" value="NZ_JBHTOK010000073.1"/>
</dbReference>
<dbReference type="InterPro" id="IPR008928">
    <property type="entry name" value="6-hairpin_glycosidase_sf"/>
</dbReference>
<evidence type="ECO:0000259" key="1">
    <source>
        <dbReference type="Pfam" id="PF18961"/>
    </source>
</evidence>
<dbReference type="EMBL" id="JBHTOK010000073">
    <property type="protein sequence ID" value="MFD1441701.1"/>
    <property type="molecule type" value="Genomic_DNA"/>
</dbReference>
<keyword evidence="3" id="KW-1185">Reference proteome</keyword>
<dbReference type="InterPro" id="IPR012341">
    <property type="entry name" value="6hp_glycosidase-like_sf"/>
</dbReference>
<feature type="domain" description="DUF5703" evidence="1">
    <location>
        <begin position="5"/>
        <end position="286"/>
    </location>
</feature>
<accession>A0ABW4CWD1</accession>
<sequence>MSVLTWKTESHNASESMPVGGHDVGLNVWCEDHQVFAYISRSDFFDENDELLKAGRLRIVFKKSVHFISQSLSTDAGKVTIKLTVDNKPLTIAWFCSVTESAAIVSFSCKQSIAASVTYENWRIHDHELPNDNSRWPCKGFYKFPGKVIKHRDEFVADSTRLSFWHQNKNSAIIDDTVHQQHLDDYRSQAFDYLSGAIFGGLMTSSLFDGCEAGTTSYDGRPAVAYTYSVEITDGASILVLLDHSQAMILDNWEESLTARAQSFDVLQQEKDADKFWHEAAVRSWIHLRSHDNRAQEISENYELFRYMLLCNQAGAFPTKFNGGLFTVDPDLPFVGKSGQEDIDSVQKGDNPGNHLSLKKFDPDFRMWGGIFTSQNQRLVYWPMLAAGDYDAMIPLFELYRRGLPLAMGFVKKLWGHRGAMFAEQLEQFGLSSGSEYGWLNPKTGKRRYGFTDPAELDSPYTRYYFASQIELSYMILRYAEASGRSITKYHELIKQCLLFFYDHYRYIHRITTLSDYDADGKLVIAPSTATESYKNAVNPTEVISGLRATVPLYLKIFNNEIDEEERTEFNKFYQALPELPHRQMQGHDTIAPASYFTDIMNAELPQLYPVFPYEQYGVGRPNLDLARDTWRYGVDSEKQRGKIGWHQDNIFVALLGDADDAANLTYEKLKNSWQRFPAFWGPGYDWLPDHNWGGTGMIGLQKMLVQETDKDVILLPACPKDWEGDVRMSLNNQATITFSFGNGQVKIEDYQSPLGNKRIIYEGGDIHV</sequence>
<evidence type="ECO:0000313" key="3">
    <source>
        <dbReference type="Proteomes" id="UP001597212"/>
    </source>
</evidence>
<gene>
    <name evidence="2" type="ORF">ACFQ5K_09975</name>
</gene>
<dbReference type="Proteomes" id="UP001597212">
    <property type="component" value="Unassembled WGS sequence"/>
</dbReference>
<dbReference type="Pfam" id="PF18961">
    <property type="entry name" value="DUF5703_N"/>
    <property type="match status" value="1"/>
</dbReference>
<dbReference type="SUPFAM" id="SSF48208">
    <property type="entry name" value="Six-hairpin glycosidases"/>
    <property type="match status" value="1"/>
</dbReference>